<name>B9TNI2_RICCO</name>
<evidence type="ECO:0000256" key="1">
    <source>
        <dbReference type="SAM" id="MobiDB-lite"/>
    </source>
</evidence>
<dbReference type="Proteomes" id="UP000008311">
    <property type="component" value="Unassembled WGS sequence"/>
</dbReference>
<feature type="compositionally biased region" description="Polar residues" evidence="1">
    <location>
        <begin position="103"/>
        <end position="117"/>
    </location>
</feature>
<keyword evidence="3" id="KW-1185">Reference proteome</keyword>
<dbReference type="AlphaFoldDB" id="B9TNI2"/>
<proteinExistence type="predicted"/>
<evidence type="ECO:0000313" key="2">
    <source>
        <dbReference type="EMBL" id="EEF22582.1"/>
    </source>
</evidence>
<evidence type="ECO:0000313" key="3">
    <source>
        <dbReference type="Proteomes" id="UP000008311"/>
    </source>
</evidence>
<organism evidence="2 3">
    <name type="scientific">Ricinus communis</name>
    <name type="common">Castor bean</name>
    <dbReference type="NCBI Taxonomy" id="3988"/>
    <lineage>
        <taxon>Eukaryota</taxon>
        <taxon>Viridiplantae</taxon>
        <taxon>Streptophyta</taxon>
        <taxon>Embryophyta</taxon>
        <taxon>Tracheophyta</taxon>
        <taxon>Spermatophyta</taxon>
        <taxon>Magnoliopsida</taxon>
        <taxon>eudicotyledons</taxon>
        <taxon>Gunneridae</taxon>
        <taxon>Pentapetalae</taxon>
        <taxon>rosids</taxon>
        <taxon>fabids</taxon>
        <taxon>Malpighiales</taxon>
        <taxon>Euphorbiaceae</taxon>
        <taxon>Acalyphoideae</taxon>
        <taxon>Acalypheae</taxon>
        <taxon>Ricinus</taxon>
    </lineage>
</organism>
<sequence length="129" mass="14067">PTPRLNHLFPRKSPRFEKVAGCIGGTVERRLGYDQAAFRPSAHEGYGLRFQKPDRIAQHAAAGLVFQQQFLLCSEVGTHRPARQCDLVGNIASQQLAKAKSPATKTQLEPGSGSPSLRQMHVGIRQPAA</sequence>
<dbReference type="EMBL" id="EQ992655">
    <property type="protein sequence ID" value="EEF22582.1"/>
    <property type="molecule type" value="Genomic_DNA"/>
</dbReference>
<feature type="region of interest" description="Disordered" evidence="1">
    <location>
        <begin position="98"/>
        <end position="129"/>
    </location>
</feature>
<feature type="non-terminal residue" evidence="2">
    <location>
        <position position="1"/>
    </location>
</feature>
<protein>
    <submittedName>
        <fullName evidence="2">Uncharacterized protein</fullName>
    </submittedName>
</protein>
<reference evidence="3" key="1">
    <citation type="journal article" date="2010" name="Nat. Biotechnol.">
        <title>Draft genome sequence of the oilseed species Ricinus communis.</title>
        <authorList>
            <person name="Chan A.P."/>
            <person name="Crabtree J."/>
            <person name="Zhao Q."/>
            <person name="Lorenzi H."/>
            <person name="Orvis J."/>
            <person name="Puiu D."/>
            <person name="Melake-Berhan A."/>
            <person name="Jones K.M."/>
            <person name="Redman J."/>
            <person name="Chen G."/>
            <person name="Cahoon E.B."/>
            <person name="Gedil M."/>
            <person name="Stanke M."/>
            <person name="Haas B.J."/>
            <person name="Wortman J.R."/>
            <person name="Fraser-Liggett C.M."/>
            <person name="Ravel J."/>
            <person name="Rabinowicz P.D."/>
        </authorList>
    </citation>
    <scope>NUCLEOTIDE SEQUENCE [LARGE SCALE GENOMIC DNA]</scope>
    <source>
        <strain evidence="3">cv. Hale</strain>
    </source>
</reference>
<gene>
    <name evidence="2" type="ORF">RCOM_2007480</name>
</gene>
<dbReference type="InParanoid" id="B9TNI2"/>
<accession>B9TNI2</accession>